<feature type="region of interest" description="Disordered" evidence="1">
    <location>
        <begin position="472"/>
        <end position="519"/>
    </location>
</feature>
<feature type="compositionally biased region" description="Basic and acidic residues" evidence="1">
    <location>
        <begin position="214"/>
        <end position="224"/>
    </location>
</feature>
<feature type="compositionally biased region" description="Polar residues" evidence="1">
    <location>
        <begin position="246"/>
        <end position="260"/>
    </location>
</feature>
<feature type="compositionally biased region" description="Low complexity" evidence="1">
    <location>
        <begin position="490"/>
        <end position="502"/>
    </location>
</feature>
<accession>A0A0D7B874</accession>
<feature type="compositionally biased region" description="Polar residues" evidence="1">
    <location>
        <begin position="60"/>
        <end position="69"/>
    </location>
</feature>
<dbReference type="EMBL" id="KN880545">
    <property type="protein sequence ID" value="KIY66743.1"/>
    <property type="molecule type" value="Genomic_DNA"/>
</dbReference>
<feature type="region of interest" description="Disordered" evidence="1">
    <location>
        <begin position="278"/>
        <end position="314"/>
    </location>
</feature>
<name>A0A0D7B874_9AGAR</name>
<evidence type="ECO:0000313" key="3">
    <source>
        <dbReference type="Proteomes" id="UP000054007"/>
    </source>
</evidence>
<feature type="compositionally biased region" description="Low complexity" evidence="1">
    <location>
        <begin position="183"/>
        <end position="192"/>
    </location>
</feature>
<evidence type="ECO:0000313" key="2">
    <source>
        <dbReference type="EMBL" id="KIY66743.1"/>
    </source>
</evidence>
<feature type="compositionally biased region" description="Polar residues" evidence="1">
    <location>
        <begin position="1"/>
        <end position="13"/>
    </location>
</feature>
<keyword evidence="3" id="KW-1185">Reference proteome</keyword>
<dbReference type="AlphaFoldDB" id="A0A0D7B874"/>
<dbReference type="InterPro" id="IPR013218">
    <property type="entry name" value="Dsn1/Mis13"/>
</dbReference>
<dbReference type="STRING" id="1314674.A0A0D7B874"/>
<protein>
    <submittedName>
        <fullName evidence="2">Uncharacterized protein</fullName>
    </submittedName>
</protein>
<reference evidence="2 3" key="1">
    <citation type="journal article" date="2015" name="Fungal Genet. Biol.">
        <title>Evolution of novel wood decay mechanisms in Agaricales revealed by the genome sequences of Fistulina hepatica and Cylindrobasidium torrendii.</title>
        <authorList>
            <person name="Floudas D."/>
            <person name="Held B.W."/>
            <person name="Riley R."/>
            <person name="Nagy L.G."/>
            <person name="Koehler G."/>
            <person name="Ransdell A.S."/>
            <person name="Younus H."/>
            <person name="Chow J."/>
            <person name="Chiniquy J."/>
            <person name="Lipzen A."/>
            <person name="Tritt A."/>
            <person name="Sun H."/>
            <person name="Haridas S."/>
            <person name="LaButti K."/>
            <person name="Ohm R.A."/>
            <person name="Kues U."/>
            <person name="Blanchette R.A."/>
            <person name="Grigoriev I.V."/>
            <person name="Minto R.E."/>
            <person name="Hibbett D.S."/>
        </authorList>
    </citation>
    <scope>NUCLEOTIDE SEQUENCE [LARGE SCALE GENOMIC DNA]</scope>
    <source>
        <strain evidence="2 3">FP15055 ss-10</strain>
    </source>
</reference>
<dbReference type="PANTHER" id="PTHR14778:SF2">
    <property type="entry name" value="KINETOCHORE-ASSOCIATED PROTEIN DSN1 HOMOLOG"/>
    <property type="match status" value="1"/>
</dbReference>
<dbReference type="OrthoDB" id="3364649at2759"/>
<feature type="compositionally biased region" description="Polar residues" evidence="1">
    <location>
        <begin position="198"/>
        <end position="211"/>
    </location>
</feature>
<evidence type="ECO:0000256" key="1">
    <source>
        <dbReference type="SAM" id="MobiDB-lite"/>
    </source>
</evidence>
<gene>
    <name evidence="2" type="ORF">CYLTODRAFT_491213</name>
</gene>
<feature type="compositionally biased region" description="Basic and acidic residues" evidence="1">
    <location>
        <begin position="294"/>
        <end position="314"/>
    </location>
</feature>
<dbReference type="GO" id="GO:0007059">
    <property type="term" value="P:chromosome segregation"/>
    <property type="evidence" value="ECO:0007669"/>
    <property type="project" value="InterPro"/>
</dbReference>
<feature type="compositionally biased region" description="Low complexity" evidence="1">
    <location>
        <begin position="70"/>
        <end position="84"/>
    </location>
</feature>
<feature type="region of interest" description="Disordered" evidence="1">
    <location>
        <begin position="1"/>
        <end position="260"/>
    </location>
</feature>
<feature type="compositionally biased region" description="Low complexity" evidence="1">
    <location>
        <begin position="96"/>
        <end position="115"/>
    </location>
</feature>
<sequence>MLQTIVNMAPSDSNGKRKAPDENPLLGNSLKKKKDSKAKRRQMPEGAEKQPNGFIIVRAPSQQASSQAETSGSQSVTQTAQSTSKPQSQRVPGVQPPASSSKPPSTSKPAKTPASRLRARSVDITEPLAVAESPIARRNKALRQPFTNFQEDEGGGGEDASTSRASSPGSASGSHGRSRRSSTSRGSRMRVSLEGPGTMSQPHGSVQSSSFFKHIPEDSPESERMLMAMSWCATRAAKDAAAETAPSSKNKNKNGTPVLSANDASILRSLQDSVLQLFSDKDPRLDTQPSAPRPSRDGKPPLKKNSQNERNRHLEKLYTTEINKYESEDEGWNMVRRASEAYVKKREAELTAAPRDDQQVGLTARAARLNAMAQRGSTPLRASEALQPRLAEAPFQASMLETQLTRANTMAVLSTRLLDGRYGWLGEVVRGESAQASTAAPREDRLLLRALARVDRERPAQKISHAALQATREVKRAEGQGAVGGDRRLTGVPQTPRTPRTPRGSDRRGGLRGNSTPGR</sequence>
<dbReference type="Proteomes" id="UP000054007">
    <property type="component" value="Unassembled WGS sequence"/>
</dbReference>
<proteinExistence type="predicted"/>
<organism evidence="2 3">
    <name type="scientific">Cylindrobasidium torrendii FP15055 ss-10</name>
    <dbReference type="NCBI Taxonomy" id="1314674"/>
    <lineage>
        <taxon>Eukaryota</taxon>
        <taxon>Fungi</taxon>
        <taxon>Dikarya</taxon>
        <taxon>Basidiomycota</taxon>
        <taxon>Agaricomycotina</taxon>
        <taxon>Agaricomycetes</taxon>
        <taxon>Agaricomycetidae</taxon>
        <taxon>Agaricales</taxon>
        <taxon>Marasmiineae</taxon>
        <taxon>Physalacriaceae</taxon>
        <taxon>Cylindrobasidium</taxon>
    </lineage>
</organism>
<dbReference type="GO" id="GO:0000444">
    <property type="term" value="C:MIS12/MIND type complex"/>
    <property type="evidence" value="ECO:0007669"/>
    <property type="project" value="InterPro"/>
</dbReference>
<dbReference type="PANTHER" id="PTHR14778">
    <property type="entry name" value="KINETOCHORE-ASSOCIATED PROTEIN DSN1 HOMOLOG"/>
    <property type="match status" value="1"/>
</dbReference>
<feature type="compositionally biased region" description="Low complexity" evidence="1">
    <location>
        <begin position="162"/>
        <end position="175"/>
    </location>
</feature>
<dbReference type="Pfam" id="PF08202">
    <property type="entry name" value="MIS13"/>
    <property type="match status" value="1"/>
</dbReference>
<dbReference type="GO" id="GO:0051301">
    <property type="term" value="P:cell division"/>
    <property type="evidence" value="ECO:0007669"/>
    <property type="project" value="InterPro"/>
</dbReference>
<feature type="compositionally biased region" description="Basic residues" evidence="1">
    <location>
        <begin position="30"/>
        <end position="41"/>
    </location>
</feature>